<name>A0A0C2RX50_9BACL</name>
<comment type="caution">
    <text evidence="2">The sequence shown here is derived from an EMBL/GenBank/DDBJ whole genome shotgun (WGS) entry which is preliminary data.</text>
</comment>
<sequence>MWIFAGISFIILILLIYLFYSKITMTIRINFQKGLKHADIQFKVFNGVYKKKFSIPLFEQKGEGIVYAEQTNLEEEKETEKLFTIQDMNQAKELYDRFLQQYNHVKRHTKELVKKVKIEKLSTDVKIGLEEADWTAYLTSGVWMFHSWITLLLSSVFQLKCKPEHHVHSLFGVNAFALHLSCIASIRLGHLIVIGIRFRMDQRVPKT</sequence>
<evidence type="ECO:0008006" key="4">
    <source>
        <dbReference type="Google" id="ProtNLM"/>
    </source>
</evidence>
<keyword evidence="1" id="KW-0812">Transmembrane</keyword>
<proteinExistence type="predicted"/>
<dbReference type="PATRIC" id="fig|220754.4.peg.3016"/>
<feature type="transmembrane region" description="Helical" evidence="1">
    <location>
        <begin position="136"/>
        <end position="156"/>
    </location>
</feature>
<feature type="transmembrane region" description="Helical" evidence="1">
    <location>
        <begin position="176"/>
        <end position="196"/>
    </location>
</feature>
<keyword evidence="1" id="KW-1133">Transmembrane helix</keyword>
<evidence type="ECO:0000313" key="3">
    <source>
        <dbReference type="Proteomes" id="UP000031972"/>
    </source>
</evidence>
<dbReference type="AlphaFoldDB" id="A0A0C2RX50"/>
<keyword evidence="3" id="KW-1185">Reference proteome</keyword>
<gene>
    <name evidence="2" type="ORF">KR50_30040</name>
</gene>
<organism evidence="2 3">
    <name type="scientific">Jeotgalibacillus campisalis</name>
    <dbReference type="NCBI Taxonomy" id="220754"/>
    <lineage>
        <taxon>Bacteria</taxon>
        <taxon>Bacillati</taxon>
        <taxon>Bacillota</taxon>
        <taxon>Bacilli</taxon>
        <taxon>Bacillales</taxon>
        <taxon>Caryophanaceae</taxon>
        <taxon>Jeotgalibacillus</taxon>
    </lineage>
</organism>
<protein>
    <recommendedName>
        <fullName evidence="4">DUF2953 domain-containing protein</fullName>
    </recommendedName>
</protein>
<keyword evidence="1" id="KW-0472">Membrane</keyword>
<feature type="transmembrane region" description="Helical" evidence="1">
    <location>
        <begin position="6"/>
        <end position="23"/>
    </location>
</feature>
<dbReference type="RefSeq" id="WP_041060104.1">
    <property type="nucleotide sequence ID" value="NZ_JXRR01000017.1"/>
</dbReference>
<dbReference type="Proteomes" id="UP000031972">
    <property type="component" value="Unassembled WGS sequence"/>
</dbReference>
<reference evidence="2 3" key="1">
    <citation type="submission" date="2015-01" db="EMBL/GenBank/DDBJ databases">
        <title>Jeotgalibacillus campisalis genome sequencing.</title>
        <authorList>
            <person name="Goh K.M."/>
            <person name="Chan K.-G."/>
            <person name="Yaakop A.S."/>
            <person name="Ee R."/>
            <person name="Gan H.M."/>
            <person name="Chan C.S."/>
        </authorList>
    </citation>
    <scope>NUCLEOTIDE SEQUENCE [LARGE SCALE GENOMIC DNA]</scope>
    <source>
        <strain evidence="2 3">SF-57</strain>
    </source>
</reference>
<evidence type="ECO:0000313" key="2">
    <source>
        <dbReference type="EMBL" id="KIL46329.1"/>
    </source>
</evidence>
<evidence type="ECO:0000256" key="1">
    <source>
        <dbReference type="SAM" id="Phobius"/>
    </source>
</evidence>
<dbReference type="OrthoDB" id="1683589at2"/>
<accession>A0A0C2RX50</accession>
<dbReference type="EMBL" id="JXRR01000017">
    <property type="protein sequence ID" value="KIL46329.1"/>
    <property type="molecule type" value="Genomic_DNA"/>
</dbReference>